<keyword evidence="11" id="KW-0539">Nucleus</keyword>
<evidence type="ECO:0000256" key="13">
    <source>
        <dbReference type="SAM" id="MobiDB-lite"/>
    </source>
</evidence>
<dbReference type="GO" id="GO:0008270">
    <property type="term" value="F:zinc ion binding"/>
    <property type="evidence" value="ECO:0007669"/>
    <property type="project" value="UniProtKB-KW"/>
</dbReference>
<keyword evidence="10" id="KW-0862">Zinc</keyword>
<feature type="site" description="Transition state stabilizer" evidence="12">
    <location>
        <position position="273"/>
    </location>
</feature>
<dbReference type="Pfam" id="PF01088">
    <property type="entry name" value="Peptidase_C12"/>
    <property type="match status" value="1"/>
</dbReference>
<dbReference type="GO" id="GO:0004843">
    <property type="term" value="F:cysteine-type deubiquitinase activity"/>
    <property type="evidence" value="ECO:0007669"/>
    <property type="project" value="UniProtKB-UniRule"/>
</dbReference>
<dbReference type="InterPro" id="IPR038765">
    <property type="entry name" value="Papain-like_cys_pep_sf"/>
</dbReference>
<comment type="caution">
    <text evidence="15">The sequence shown here is derived from an EMBL/GenBank/DDBJ whole genome shotgun (WGS) entry which is preliminary data.</text>
</comment>
<reference evidence="16" key="1">
    <citation type="submission" date="2018-05" db="EMBL/GenBank/DDBJ databases">
        <title>Draft genome sequence of Stemphylium lycopersici strain CIDEFI 213.</title>
        <authorList>
            <person name="Medina R."/>
            <person name="Franco M.E.E."/>
            <person name="Lucentini C.G."/>
            <person name="Saparrat M.C.N."/>
            <person name="Balatti P.A."/>
        </authorList>
    </citation>
    <scope>NUCLEOTIDE SEQUENCE [LARGE SCALE GENOMIC DNA]</scope>
    <source>
        <strain evidence="16">CIDEFI 213</strain>
    </source>
</reference>
<dbReference type="STRING" id="183478.A0A364N266"/>
<dbReference type="PROSITE" id="PS52048">
    <property type="entry name" value="UCH_DOMAIN"/>
    <property type="match status" value="1"/>
</dbReference>
<dbReference type="SUPFAM" id="SSF54001">
    <property type="entry name" value="Cysteine proteinases"/>
    <property type="match status" value="1"/>
</dbReference>
<evidence type="ECO:0000256" key="8">
    <source>
        <dbReference type="ARBA" id="ARBA00022801"/>
    </source>
</evidence>
<dbReference type="InterPro" id="IPR013087">
    <property type="entry name" value="Znf_C2H2_type"/>
</dbReference>
<dbReference type="GO" id="GO:0005634">
    <property type="term" value="C:nucleus"/>
    <property type="evidence" value="ECO:0007669"/>
    <property type="project" value="UniProtKB-SubCell"/>
</dbReference>
<feature type="domain" description="UCH catalytic" evidence="14">
    <location>
        <begin position="187"/>
        <end position="400"/>
    </location>
</feature>
<dbReference type="PROSITE" id="PS00028">
    <property type="entry name" value="ZINC_FINGER_C2H2_1"/>
    <property type="match status" value="1"/>
</dbReference>
<gene>
    <name evidence="15" type="ORF">DDE83_005306</name>
</gene>
<dbReference type="InterPro" id="IPR036959">
    <property type="entry name" value="Peptidase_C12_UCH_sf"/>
</dbReference>
<dbReference type="OrthoDB" id="1306014at2759"/>
<feature type="region of interest" description="Disordered" evidence="13">
    <location>
        <begin position="610"/>
        <end position="683"/>
    </location>
</feature>
<evidence type="ECO:0000256" key="9">
    <source>
        <dbReference type="ARBA" id="ARBA00022807"/>
    </source>
</evidence>
<protein>
    <recommendedName>
        <fullName evidence="3 12">ubiquitinyl hydrolase 1</fullName>
        <ecNumber evidence="3 12">3.4.19.12</ecNumber>
    </recommendedName>
</protein>
<evidence type="ECO:0000256" key="7">
    <source>
        <dbReference type="ARBA" id="ARBA00022786"/>
    </source>
</evidence>
<evidence type="ECO:0000256" key="1">
    <source>
        <dbReference type="ARBA" id="ARBA00000707"/>
    </source>
</evidence>
<comment type="similarity">
    <text evidence="12">Belongs to the peptidase C12 family.</text>
</comment>
<dbReference type="PANTHER" id="PTHR23215:SF0">
    <property type="entry name" value="BUB3-INTERACTING AND GLEBS MOTIF-CONTAINING PROTEIN ZNF207"/>
    <property type="match status" value="1"/>
</dbReference>
<dbReference type="GO" id="GO:0006511">
    <property type="term" value="P:ubiquitin-dependent protein catabolic process"/>
    <property type="evidence" value="ECO:0007669"/>
    <property type="project" value="UniProtKB-UniRule"/>
</dbReference>
<dbReference type="EC" id="3.4.19.12" evidence="3 12"/>
<keyword evidence="4 12" id="KW-0645">Protease</keyword>
<dbReference type="Gene3D" id="3.40.532.10">
    <property type="entry name" value="Peptidase C12, ubiquitin carboxyl-terminal hydrolase"/>
    <property type="match status" value="1"/>
</dbReference>
<evidence type="ECO:0000256" key="3">
    <source>
        <dbReference type="ARBA" id="ARBA00012759"/>
    </source>
</evidence>
<feature type="region of interest" description="Disordered" evidence="13">
    <location>
        <begin position="132"/>
        <end position="164"/>
    </location>
</feature>
<dbReference type="PRINTS" id="PR00707">
    <property type="entry name" value="UBCTHYDRLASE"/>
</dbReference>
<dbReference type="Gene3D" id="3.30.1490.420">
    <property type="entry name" value="Ubiquitin carboxyl-terminal hydrolase, domain 2"/>
    <property type="match status" value="1"/>
</dbReference>
<evidence type="ECO:0000256" key="2">
    <source>
        <dbReference type="ARBA" id="ARBA00004123"/>
    </source>
</evidence>
<dbReference type="AlphaFoldDB" id="A0A364N266"/>
<evidence type="ECO:0000256" key="11">
    <source>
        <dbReference type="ARBA" id="ARBA00023242"/>
    </source>
</evidence>
<keyword evidence="5" id="KW-0479">Metal-binding</keyword>
<keyword evidence="8 12" id="KW-0378">Hydrolase</keyword>
<keyword evidence="16" id="KW-1185">Reference proteome</keyword>
<keyword evidence="9 12" id="KW-0788">Thiol protease</keyword>
<dbReference type="CDD" id="cd20908">
    <property type="entry name" value="SUF4-like"/>
    <property type="match status" value="1"/>
</dbReference>
<name>A0A364N266_STELY</name>
<evidence type="ECO:0000256" key="10">
    <source>
        <dbReference type="ARBA" id="ARBA00022833"/>
    </source>
</evidence>
<evidence type="ECO:0000313" key="16">
    <source>
        <dbReference type="Proteomes" id="UP000249619"/>
    </source>
</evidence>
<dbReference type="Proteomes" id="UP000249619">
    <property type="component" value="Unassembled WGS sequence"/>
</dbReference>
<accession>A0A364N266</accession>
<dbReference type="PANTHER" id="PTHR23215">
    <property type="entry name" value="ZINC FINGER PROTEIN 207"/>
    <property type="match status" value="1"/>
</dbReference>
<feature type="active site" description="Proton donor" evidence="12">
    <location>
        <position position="336"/>
    </location>
</feature>
<organism evidence="15 16">
    <name type="scientific">Stemphylium lycopersici</name>
    <name type="common">Tomato gray leaf spot disease fungus</name>
    <name type="synonym">Thyrospora lycopersici</name>
    <dbReference type="NCBI Taxonomy" id="183478"/>
    <lineage>
        <taxon>Eukaryota</taxon>
        <taxon>Fungi</taxon>
        <taxon>Dikarya</taxon>
        <taxon>Ascomycota</taxon>
        <taxon>Pezizomycotina</taxon>
        <taxon>Dothideomycetes</taxon>
        <taxon>Pleosporomycetidae</taxon>
        <taxon>Pleosporales</taxon>
        <taxon>Pleosporineae</taxon>
        <taxon>Pleosporaceae</taxon>
        <taxon>Stemphylium</taxon>
    </lineage>
</organism>
<keyword evidence="7 12" id="KW-0833">Ubl conjugation pathway</keyword>
<dbReference type="InterPro" id="IPR001578">
    <property type="entry name" value="Peptidase_C12_UCH"/>
</dbReference>
<feature type="compositionally biased region" description="Pro residues" evidence="13">
    <location>
        <begin position="610"/>
        <end position="634"/>
    </location>
</feature>
<feature type="active site" description="Nucleophile" evidence="12">
    <location>
        <position position="279"/>
    </location>
</feature>
<dbReference type="EMBL" id="QGDH01000071">
    <property type="protein sequence ID" value="RAR09907.1"/>
    <property type="molecule type" value="Genomic_DNA"/>
</dbReference>
<feature type="compositionally biased region" description="Pro residues" evidence="13">
    <location>
        <begin position="654"/>
        <end position="669"/>
    </location>
</feature>
<proteinExistence type="inferred from homology"/>
<evidence type="ECO:0000256" key="5">
    <source>
        <dbReference type="ARBA" id="ARBA00022723"/>
    </source>
</evidence>
<evidence type="ECO:0000259" key="14">
    <source>
        <dbReference type="PROSITE" id="PS52048"/>
    </source>
</evidence>
<evidence type="ECO:0000313" key="15">
    <source>
        <dbReference type="EMBL" id="RAR09907.1"/>
    </source>
</evidence>
<evidence type="ECO:0000256" key="12">
    <source>
        <dbReference type="PROSITE-ProRule" id="PRU01393"/>
    </source>
</evidence>
<keyword evidence="6" id="KW-0863">Zinc-finger</keyword>
<evidence type="ECO:0000256" key="4">
    <source>
        <dbReference type="ARBA" id="ARBA00022670"/>
    </source>
</evidence>
<evidence type="ECO:0000256" key="6">
    <source>
        <dbReference type="ARBA" id="ARBA00022771"/>
    </source>
</evidence>
<comment type="catalytic activity">
    <reaction evidence="1 12">
        <text>Thiol-dependent hydrolysis of ester, thioester, amide, peptide and isopeptide bonds formed by the C-terminal Gly of ubiquitin (a 76-residue protein attached to proteins as an intracellular targeting signal).</text>
        <dbReference type="EC" id="3.4.19.12"/>
    </reaction>
</comment>
<feature type="compositionally biased region" description="Basic and acidic residues" evidence="13">
    <location>
        <begin position="144"/>
        <end position="156"/>
    </location>
</feature>
<sequence length="733" mass="81308">MTQTNVFALFMVVQFSQPNTVIDFKRQNIDDSTRQRRVLAWSTSFMGFDTHLKPILNLFQRGYRIGALGRRGHGPCSAGANAMSGMVNEIACQFKEQTRHILEGISAISRRDMPHWAFAKQVAVVDNVETARDEPHHGNVNPGDVEKRGEGLKEDGDGSGIPQTPLTILISRMPEEGMDSTQCYRKHFIPLESNPAVFTELVHKLGLPTSLEFQDVFSLEDPELLAFLPRPALALILVFPTTDAYRKRVEDEDAKVEPFRGSGQSEGLVFFKQTINNACEPDSIIANALCTSPTHDVDELIQALENSDDLESAYAGIARKGDTEAPANAEDEVDYHYMAFIKSTKSGHLYQLDGDRKRPIDLGTLPAEEDVLSDKCLHVIRNMMALEANNPNFSLMALVEGGAMNREPWSFTSSDVPDRDRNHFLSPALSIPIAAMTKKRKRYPDLNQKLERPWCYYCERDFDDLKILISHQKAKHFKCDRCLSVHMNQVHKENLTHVENANPGRQGLELEIFGMEGVPAEIIDQHNQQVTQAHFAEEQERARLTGNPMRGAYVNGQAAPNKRPKINESLEEIEERAAKFREDRKNGVLPAPVEPVQNPTPPVVQPPYGVPPGAPAAFPPGTPAYPPQGIPQPFSPANGAIPARPGSIPGQPGALPPRPGFGAPPPGAYPPGQTGDLSNSVDDLINEVTKEAVPKEEKKSKKDKNQRLIFFAETTSPEEKMAALPRFADFMRT</sequence>
<comment type="subcellular location">
    <subcellularLocation>
        <location evidence="2">Nucleus</location>
    </subcellularLocation>
</comment>
<feature type="site" description="Important for enzyme activity" evidence="12">
    <location>
        <position position="353"/>
    </location>
</feature>